<accession>A0A6G3ZX49</accession>
<comment type="caution">
    <text evidence="1">The sequence shown here is derived from an EMBL/GenBank/DDBJ whole genome shotgun (WGS) entry which is preliminary data.</text>
</comment>
<organism evidence="1">
    <name type="scientific">Paenibacillus sp. SYP-B3998</name>
    <dbReference type="NCBI Taxonomy" id="2678564"/>
    <lineage>
        <taxon>Bacteria</taxon>
        <taxon>Bacillati</taxon>
        <taxon>Bacillota</taxon>
        <taxon>Bacilli</taxon>
        <taxon>Bacillales</taxon>
        <taxon>Paenibacillaceae</taxon>
        <taxon>Paenibacillus</taxon>
    </lineage>
</organism>
<reference evidence="1" key="1">
    <citation type="submission" date="2020-02" db="EMBL/GenBank/DDBJ databases">
        <authorList>
            <person name="Shen X.-R."/>
            <person name="Zhang Y.-X."/>
        </authorList>
    </citation>
    <scope>NUCLEOTIDE SEQUENCE</scope>
    <source>
        <strain evidence="1">SYP-B3998</strain>
    </source>
</reference>
<evidence type="ECO:0000313" key="1">
    <source>
        <dbReference type="EMBL" id="NEW06796.1"/>
    </source>
</evidence>
<dbReference type="RefSeq" id="WP_163946454.1">
    <property type="nucleotide sequence ID" value="NZ_JAAIKC010000003.1"/>
</dbReference>
<protein>
    <submittedName>
        <fullName evidence="1">Uncharacterized protein</fullName>
    </submittedName>
</protein>
<dbReference type="AlphaFoldDB" id="A0A6G3ZX49"/>
<proteinExistence type="predicted"/>
<sequence>MNLLVHHVYGIVYRNANGTLTVFNGRIEAKGLTTITLKFMNSRDGTYHNRESLSGMSKVANFDTDVHDFVKRLFYCLFDGCSLPDSSVNDSSHSVRGQLNHPVPTDPKFNRNLIDLSACIPHNYF</sequence>
<dbReference type="EMBL" id="JAAIKC010000003">
    <property type="protein sequence ID" value="NEW06796.1"/>
    <property type="molecule type" value="Genomic_DNA"/>
</dbReference>
<gene>
    <name evidence="1" type="ORF">GK047_12315</name>
</gene>
<name>A0A6G3ZX49_9BACL</name>